<dbReference type="EMBL" id="LLYA01000009">
    <property type="protein sequence ID" value="KRR29868.1"/>
    <property type="molecule type" value="Genomic_DNA"/>
</dbReference>
<protein>
    <submittedName>
        <fullName evidence="1">Uncharacterized protein</fullName>
    </submittedName>
</protein>
<dbReference type="Proteomes" id="UP000052023">
    <property type="component" value="Unassembled WGS sequence"/>
</dbReference>
<evidence type="ECO:0000313" key="2">
    <source>
        <dbReference type="Proteomes" id="UP000052023"/>
    </source>
</evidence>
<proteinExistence type="predicted"/>
<gene>
    <name evidence="1" type="ORF">CQ13_38075</name>
</gene>
<organism evidence="1 2">
    <name type="scientific">Bradyrhizobium retamae</name>
    <dbReference type="NCBI Taxonomy" id="1300035"/>
    <lineage>
        <taxon>Bacteria</taxon>
        <taxon>Pseudomonadati</taxon>
        <taxon>Pseudomonadota</taxon>
        <taxon>Alphaproteobacteria</taxon>
        <taxon>Hyphomicrobiales</taxon>
        <taxon>Nitrobacteraceae</taxon>
        <taxon>Bradyrhizobium</taxon>
    </lineage>
</organism>
<name>A0A0R3NCY4_9BRAD</name>
<sequence>MNGAQFQISADTRSTELVVDETVLPEGRFIDTIENFLLWKSANFVNGAETSKRMALAKLSMCPAETLFKVGVIESVSSPGVHEAMQPKDIEGATVTRADRYEIGYDELAFVTRFQLIGDEASRWLMPQELYGPIEQGAAPLKGSADR</sequence>
<accession>A0A0R3NCY4</accession>
<dbReference type="AlphaFoldDB" id="A0A0R3NCY4"/>
<evidence type="ECO:0000313" key="1">
    <source>
        <dbReference type="EMBL" id="KRR29868.1"/>
    </source>
</evidence>
<keyword evidence="2" id="KW-1185">Reference proteome</keyword>
<comment type="caution">
    <text evidence="1">The sequence shown here is derived from an EMBL/GenBank/DDBJ whole genome shotgun (WGS) entry which is preliminary data.</text>
</comment>
<reference evidence="1 2" key="1">
    <citation type="submission" date="2014-03" db="EMBL/GenBank/DDBJ databases">
        <title>Bradyrhizobium valentinum sp. nov., isolated from effective nodules of Lupinus mariae-josephae, a lupine endemic of basic-lime soils in Eastern Spain.</title>
        <authorList>
            <person name="Duran D."/>
            <person name="Rey L."/>
            <person name="Navarro A."/>
            <person name="Busquets A."/>
            <person name="Imperial J."/>
            <person name="Ruiz-Argueso T."/>
        </authorList>
    </citation>
    <scope>NUCLEOTIDE SEQUENCE [LARGE SCALE GENOMIC DNA]</scope>
    <source>
        <strain evidence="1 2">Ro19</strain>
    </source>
</reference>